<feature type="region of interest" description="Disordered" evidence="2">
    <location>
        <begin position="44"/>
        <end position="66"/>
    </location>
</feature>
<evidence type="ECO:0000313" key="5">
    <source>
        <dbReference type="EMBL" id="PIL19767.1"/>
    </source>
</evidence>
<dbReference type="InterPro" id="IPR023753">
    <property type="entry name" value="FAD/NAD-binding_dom"/>
</dbReference>
<proteinExistence type="predicted"/>
<dbReference type="Gene3D" id="1.10.10.1100">
    <property type="entry name" value="BFD-like [2Fe-2S]-binding domain"/>
    <property type="match status" value="1"/>
</dbReference>
<keyword evidence="1" id="KW-0560">Oxidoreductase</keyword>
<dbReference type="CDD" id="cd19946">
    <property type="entry name" value="GlpA-like_Fer2_BFD-like"/>
    <property type="match status" value="1"/>
</dbReference>
<dbReference type="PIRSF" id="PIRSF037495">
    <property type="entry name" value="Opine_OX_OoxA/HcnB"/>
    <property type="match status" value="1"/>
</dbReference>
<evidence type="ECO:0000313" key="6">
    <source>
        <dbReference type="Proteomes" id="UP000231259"/>
    </source>
</evidence>
<dbReference type="Pfam" id="PF04324">
    <property type="entry name" value="Fer2_BFD"/>
    <property type="match status" value="1"/>
</dbReference>
<comment type="caution">
    <text evidence="5">The sequence shown here is derived from an EMBL/GenBank/DDBJ whole genome shotgun (WGS) entry which is preliminary data.</text>
</comment>
<dbReference type="GO" id="GO:0016491">
    <property type="term" value="F:oxidoreductase activity"/>
    <property type="evidence" value="ECO:0007669"/>
    <property type="project" value="UniProtKB-KW"/>
</dbReference>
<evidence type="ECO:0000259" key="3">
    <source>
        <dbReference type="Pfam" id="PF04324"/>
    </source>
</evidence>
<accession>A0A2G8RDY7</accession>
<reference evidence="5 6" key="1">
    <citation type="submission" date="2013-09" db="EMBL/GenBank/DDBJ databases">
        <title>Genome sequencing of Phaeobacter antarcticus sp. nov. SM1211.</title>
        <authorList>
            <person name="Zhang X.-Y."/>
            <person name="Liu C."/>
            <person name="Chen X.-L."/>
            <person name="Xie B.-B."/>
            <person name="Qin Q.-L."/>
            <person name="Rong J.-C."/>
            <person name="Zhang Y.-Z."/>
        </authorList>
    </citation>
    <scope>NUCLEOTIDE SEQUENCE [LARGE SCALE GENOMIC DNA]</scope>
    <source>
        <strain evidence="5 6">SM1211</strain>
    </source>
</reference>
<dbReference type="PANTHER" id="PTHR42949">
    <property type="entry name" value="ANAEROBIC GLYCEROL-3-PHOSPHATE DEHYDROGENASE SUBUNIT B"/>
    <property type="match status" value="1"/>
</dbReference>
<dbReference type="InterPro" id="IPR041854">
    <property type="entry name" value="BFD-like_2Fe2S-bd_dom_sf"/>
</dbReference>
<dbReference type="PRINTS" id="PR00469">
    <property type="entry name" value="PNDRDTASEII"/>
</dbReference>
<dbReference type="EMBL" id="AWWI01000087">
    <property type="protein sequence ID" value="PIL19767.1"/>
    <property type="molecule type" value="Genomic_DNA"/>
</dbReference>
<evidence type="ECO:0000259" key="4">
    <source>
        <dbReference type="Pfam" id="PF07992"/>
    </source>
</evidence>
<dbReference type="PRINTS" id="PR00368">
    <property type="entry name" value="FADPNR"/>
</dbReference>
<dbReference type="PANTHER" id="PTHR42949:SF3">
    <property type="entry name" value="ANAEROBIC GLYCEROL-3-PHOSPHATE DEHYDROGENASE SUBUNIT B"/>
    <property type="match status" value="1"/>
</dbReference>
<protein>
    <submittedName>
        <fullName evidence="5">Uncharacterized protein</fullName>
    </submittedName>
</protein>
<dbReference type="Pfam" id="PF07992">
    <property type="entry name" value="Pyr_redox_2"/>
    <property type="match status" value="1"/>
</dbReference>
<dbReference type="AlphaFoldDB" id="A0A2G8RDY7"/>
<sequence>MTESFDLLVIGAGPAGGEAALSAASAGLNVALIDEGPAAGGQVWRAPRTAKAKRSRAQDPDRERGDDLRARLAASSIKIFYATQVWDARPGFRVSCVSDAGAKELNAPCLVLATGAIERVLPFEGWTTPGVFGLAAATAVMKAEKALFGQDIVIAGQGPLLIAVAAKACELGLRPRAIIDRASRSDWLRAAVGFAGVPSMLITGARWMSQLALAGIPYHRGSEVIRANGDNALQSIVMSNLDSGATEEIEADTLYVGNGLTPADELHRLLGAAQTADGLRGGYRTIRDDRCRSSVPNLYVAGDGAGVYGALPSAIQGQIAGLSAARDHGALTEAQFSARVKEPRRKLRRLEKFGDASCRLMQFPQDVTTHVSAETIICRCEDVTHADIHAAIDDGAQDLNQLKHFTRLGMGPCQGRMCGLTAAAILNHRNPGPKTDTRLTPRAPVRPIEMNQLIGDFDYDDIPVPKPAPL</sequence>
<feature type="domain" description="FAD/NAD(P)-binding" evidence="4">
    <location>
        <begin position="5"/>
        <end position="316"/>
    </location>
</feature>
<name>A0A2G8RDY7_9RHOB</name>
<dbReference type="Proteomes" id="UP000231259">
    <property type="component" value="Unassembled WGS sequence"/>
</dbReference>
<feature type="compositionally biased region" description="Basic and acidic residues" evidence="2">
    <location>
        <begin position="56"/>
        <end position="66"/>
    </location>
</feature>
<dbReference type="InterPro" id="IPR036188">
    <property type="entry name" value="FAD/NAD-bd_sf"/>
</dbReference>
<dbReference type="SUPFAM" id="SSF51905">
    <property type="entry name" value="FAD/NAD(P)-binding domain"/>
    <property type="match status" value="1"/>
</dbReference>
<dbReference type="OrthoDB" id="9801699at2"/>
<dbReference type="InterPro" id="IPR007419">
    <property type="entry name" value="BFD-like_2Fe2S-bd_dom"/>
</dbReference>
<dbReference type="Gene3D" id="3.50.50.60">
    <property type="entry name" value="FAD/NAD(P)-binding domain"/>
    <property type="match status" value="2"/>
</dbReference>
<keyword evidence="6" id="KW-1185">Reference proteome</keyword>
<gene>
    <name evidence="5" type="ORF">P775_13020</name>
</gene>
<evidence type="ECO:0000256" key="1">
    <source>
        <dbReference type="ARBA" id="ARBA00023002"/>
    </source>
</evidence>
<dbReference type="InterPro" id="IPR017224">
    <property type="entry name" value="Opine_Oxase_asu/HCN_bsu"/>
</dbReference>
<dbReference type="InterPro" id="IPR051691">
    <property type="entry name" value="Metab_Enz_Cyan_OpOx_G3PDH"/>
</dbReference>
<dbReference type="RefSeq" id="WP_099911298.1">
    <property type="nucleotide sequence ID" value="NZ_AWWI01000087.1"/>
</dbReference>
<feature type="domain" description="BFD-like [2Fe-2S]-binding" evidence="3">
    <location>
        <begin position="376"/>
        <end position="427"/>
    </location>
</feature>
<evidence type="ECO:0000256" key="2">
    <source>
        <dbReference type="SAM" id="MobiDB-lite"/>
    </source>
</evidence>
<organism evidence="5 6">
    <name type="scientific">Puniceibacterium antarcticum</name>
    <dbReference type="NCBI Taxonomy" id="1206336"/>
    <lineage>
        <taxon>Bacteria</taxon>
        <taxon>Pseudomonadati</taxon>
        <taxon>Pseudomonadota</taxon>
        <taxon>Alphaproteobacteria</taxon>
        <taxon>Rhodobacterales</taxon>
        <taxon>Paracoccaceae</taxon>
        <taxon>Puniceibacterium</taxon>
    </lineage>
</organism>